<feature type="region of interest" description="Disordered" evidence="1">
    <location>
        <begin position="1"/>
        <end position="25"/>
    </location>
</feature>
<protein>
    <submittedName>
        <fullName evidence="2">Uncharacterized protein</fullName>
    </submittedName>
</protein>
<feature type="compositionally biased region" description="Basic residues" evidence="1">
    <location>
        <begin position="105"/>
        <end position="126"/>
    </location>
</feature>
<dbReference type="Gramene" id="OGLUM03G08950.1">
    <property type="protein sequence ID" value="OGLUM03G08950.1"/>
    <property type="gene ID" value="OGLUM03G08950"/>
</dbReference>
<feature type="compositionally biased region" description="Basic and acidic residues" evidence="1">
    <location>
        <begin position="144"/>
        <end position="162"/>
    </location>
</feature>
<name>A0A0D9Z445_9ORYZ</name>
<dbReference type="EnsemblPlants" id="OGLUM03G08950.1">
    <property type="protein sequence ID" value="OGLUM03G08950.1"/>
    <property type="gene ID" value="OGLUM03G08950"/>
</dbReference>
<dbReference type="HOGENOM" id="CLU_1398299_0_0_1"/>
<feature type="region of interest" description="Disordered" evidence="1">
    <location>
        <begin position="99"/>
        <end position="195"/>
    </location>
</feature>
<reference evidence="2" key="2">
    <citation type="submission" date="2018-05" db="EMBL/GenBank/DDBJ databases">
        <title>OgluRS3 (Oryza glumaepatula Reference Sequence Version 3).</title>
        <authorList>
            <person name="Zhang J."/>
            <person name="Kudrna D."/>
            <person name="Lee S."/>
            <person name="Talag J."/>
            <person name="Welchert J."/>
            <person name="Wing R.A."/>
        </authorList>
    </citation>
    <scope>NUCLEOTIDE SEQUENCE [LARGE SCALE GENOMIC DNA]</scope>
</reference>
<organism evidence="2">
    <name type="scientific">Oryza glumipatula</name>
    <dbReference type="NCBI Taxonomy" id="40148"/>
    <lineage>
        <taxon>Eukaryota</taxon>
        <taxon>Viridiplantae</taxon>
        <taxon>Streptophyta</taxon>
        <taxon>Embryophyta</taxon>
        <taxon>Tracheophyta</taxon>
        <taxon>Spermatophyta</taxon>
        <taxon>Magnoliopsida</taxon>
        <taxon>Liliopsida</taxon>
        <taxon>Poales</taxon>
        <taxon>Poaceae</taxon>
        <taxon>BOP clade</taxon>
        <taxon>Oryzoideae</taxon>
        <taxon>Oryzeae</taxon>
        <taxon>Oryzinae</taxon>
        <taxon>Oryza</taxon>
    </lineage>
</organism>
<sequence length="195" mass="21193">MARVCRRRTGRVPGGAATGAAPCRTAARTPAAAARPLAAELVRCALAAAAALLASPPLPLRSLARHCRSAQPAAHSLAAAPLPSVGRRVLIRLLGSSPSTSYAMSRRRRRQRRHHRRRVARRRPRRPPLPPASSPPADQLAQSGEREKEGREEGCRPRHPDIWGHMSPTLTKQPRRIKSGLKSATTSDKIRVKIT</sequence>
<keyword evidence="3" id="KW-1185">Reference proteome</keyword>
<evidence type="ECO:0000256" key="1">
    <source>
        <dbReference type="SAM" id="MobiDB-lite"/>
    </source>
</evidence>
<dbReference type="AlphaFoldDB" id="A0A0D9Z445"/>
<evidence type="ECO:0000313" key="3">
    <source>
        <dbReference type="Proteomes" id="UP000026961"/>
    </source>
</evidence>
<reference evidence="2" key="1">
    <citation type="submission" date="2015-04" db="UniProtKB">
        <authorList>
            <consortium name="EnsemblPlants"/>
        </authorList>
    </citation>
    <scope>IDENTIFICATION</scope>
</reference>
<accession>A0A0D9Z445</accession>
<evidence type="ECO:0000313" key="2">
    <source>
        <dbReference type="EnsemblPlants" id="OGLUM03G08950.1"/>
    </source>
</evidence>
<dbReference type="Proteomes" id="UP000026961">
    <property type="component" value="Chromosome 3"/>
</dbReference>
<feature type="compositionally biased region" description="Basic residues" evidence="1">
    <location>
        <begin position="1"/>
        <end position="10"/>
    </location>
</feature>
<proteinExistence type="predicted"/>